<dbReference type="GO" id="GO:0022857">
    <property type="term" value="F:transmembrane transporter activity"/>
    <property type="evidence" value="ECO:0007669"/>
    <property type="project" value="InterPro"/>
</dbReference>
<dbReference type="OrthoDB" id="9770492at2"/>
<dbReference type="PANTHER" id="PTHR43129:SF1">
    <property type="entry name" value="FOSMIDOMYCIN RESISTANCE PROTEIN"/>
    <property type="match status" value="1"/>
</dbReference>
<feature type="transmembrane region" description="Helical" evidence="4">
    <location>
        <begin position="98"/>
        <end position="116"/>
    </location>
</feature>
<proteinExistence type="predicted"/>
<name>A0A662ZGB0_9GAMM</name>
<feature type="domain" description="Major facilitator superfamily (MFS) profile" evidence="5">
    <location>
        <begin position="10"/>
        <end position="388"/>
    </location>
</feature>
<evidence type="ECO:0000256" key="3">
    <source>
        <dbReference type="ARBA" id="ARBA00023136"/>
    </source>
</evidence>
<sequence>MIKFVKTYKENLILLLAHFATDINQGSVSAALTVMLNSGVLHSKQEMSYLVLASTLVSSLIQPIVGYISDRKPRPYLMSLGIIISALGLMFIGFITDFSLLFLLLTTSGIGVAIFHPQAGKIANSVSTTNKGKGMSIFSVGGNLGFTAGPCLISGATLLWGLPGIVVIGIPAFIMSTWLILRNRKYVEYTRTEEKRQQLNASVEQEDYRGFAMLTAMIFFRSMVLFGLTTFIPVYFIETFGLNSQQANLNLSLIAVCSAFASLAGGILADRIGFKKVLFYSAASSVPFLLMFNQASSSIAASLLLIPVAFCIYGTLSVSMVLGQKFLCRHVGFASGITIGLGISFGGLTSPILGYIADTYGIAYTMYTITAVAFVAALLAFLVPDIDKIRADRKARLEKTEAPAER</sequence>
<feature type="transmembrane region" description="Helical" evidence="4">
    <location>
        <begin position="162"/>
        <end position="181"/>
    </location>
</feature>
<evidence type="ECO:0000256" key="2">
    <source>
        <dbReference type="ARBA" id="ARBA00022989"/>
    </source>
</evidence>
<dbReference type="PROSITE" id="PS50850">
    <property type="entry name" value="MFS"/>
    <property type="match status" value="1"/>
</dbReference>
<organism evidence="6 7">
    <name type="scientific">Ruminobacter amylophilus</name>
    <dbReference type="NCBI Taxonomy" id="867"/>
    <lineage>
        <taxon>Bacteria</taxon>
        <taxon>Pseudomonadati</taxon>
        <taxon>Pseudomonadota</taxon>
        <taxon>Gammaproteobacteria</taxon>
        <taxon>Aeromonadales</taxon>
        <taxon>Succinivibrionaceae</taxon>
        <taxon>Ruminobacter</taxon>
    </lineage>
</organism>
<feature type="transmembrane region" description="Helical" evidence="4">
    <location>
        <begin position="218"/>
        <end position="237"/>
    </location>
</feature>
<protein>
    <submittedName>
        <fullName evidence="6">MFS transporter, FSR family, fosmidomycin resistance protein</fullName>
    </submittedName>
</protein>
<dbReference type="InterPro" id="IPR036259">
    <property type="entry name" value="MFS_trans_sf"/>
</dbReference>
<dbReference type="CDD" id="cd17478">
    <property type="entry name" value="MFS_FsR"/>
    <property type="match status" value="1"/>
</dbReference>
<evidence type="ECO:0000313" key="7">
    <source>
        <dbReference type="Proteomes" id="UP000243745"/>
    </source>
</evidence>
<dbReference type="Pfam" id="PF07690">
    <property type="entry name" value="MFS_1"/>
    <property type="match status" value="1"/>
</dbReference>
<gene>
    <name evidence="6" type="ORF">SAMN02910344_00899</name>
</gene>
<evidence type="ECO:0000256" key="1">
    <source>
        <dbReference type="ARBA" id="ARBA00022692"/>
    </source>
</evidence>
<feature type="transmembrane region" description="Helical" evidence="4">
    <location>
        <begin position="137"/>
        <end position="156"/>
    </location>
</feature>
<feature type="transmembrane region" description="Helical" evidence="4">
    <location>
        <begin position="299"/>
        <end position="322"/>
    </location>
</feature>
<dbReference type="RefSeq" id="WP_093141316.1">
    <property type="nucleotide sequence ID" value="NZ_FOXF01000011.1"/>
</dbReference>
<keyword evidence="2 4" id="KW-1133">Transmembrane helix</keyword>
<feature type="transmembrane region" description="Helical" evidence="4">
    <location>
        <begin position="249"/>
        <end position="270"/>
    </location>
</feature>
<reference evidence="6 7" key="1">
    <citation type="submission" date="2016-10" db="EMBL/GenBank/DDBJ databases">
        <authorList>
            <person name="Varghese N."/>
            <person name="Submissions S."/>
        </authorList>
    </citation>
    <scope>NUCLEOTIDE SEQUENCE [LARGE SCALE GENOMIC DNA]</scope>
    <source>
        <strain evidence="6 7">DSM 1361</strain>
    </source>
</reference>
<dbReference type="InterPro" id="IPR011701">
    <property type="entry name" value="MFS"/>
</dbReference>
<feature type="transmembrane region" description="Helical" evidence="4">
    <location>
        <begin position="75"/>
        <end position="92"/>
    </location>
</feature>
<evidence type="ECO:0000259" key="5">
    <source>
        <dbReference type="PROSITE" id="PS50850"/>
    </source>
</evidence>
<evidence type="ECO:0000313" key="6">
    <source>
        <dbReference type="EMBL" id="SFP26188.1"/>
    </source>
</evidence>
<feature type="transmembrane region" description="Helical" evidence="4">
    <location>
        <begin position="334"/>
        <end position="356"/>
    </location>
</feature>
<dbReference type="Proteomes" id="UP000243745">
    <property type="component" value="Unassembled WGS sequence"/>
</dbReference>
<feature type="transmembrane region" description="Helical" evidence="4">
    <location>
        <begin position="277"/>
        <end position="293"/>
    </location>
</feature>
<dbReference type="EMBL" id="FOXF01000011">
    <property type="protein sequence ID" value="SFP26188.1"/>
    <property type="molecule type" value="Genomic_DNA"/>
</dbReference>
<dbReference type="AlphaFoldDB" id="A0A662ZGB0"/>
<dbReference type="PANTHER" id="PTHR43129">
    <property type="entry name" value="FOSMIDOMYCIN RESISTANCE PROTEIN"/>
    <property type="match status" value="1"/>
</dbReference>
<dbReference type="SUPFAM" id="SSF103473">
    <property type="entry name" value="MFS general substrate transporter"/>
    <property type="match status" value="1"/>
</dbReference>
<dbReference type="InterPro" id="IPR020846">
    <property type="entry name" value="MFS_dom"/>
</dbReference>
<accession>A0A662ZGB0</accession>
<keyword evidence="1 4" id="KW-0812">Transmembrane</keyword>
<keyword evidence="3 4" id="KW-0472">Membrane</keyword>
<evidence type="ECO:0000256" key="4">
    <source>
        <dbReference type="SAM" id="Phobius"/>
    </source>
</evidence>
<dbReference type="GO" id="GO:0005886">
    <property type="term" value="C:plasma membrane"/>
    <property type="evidence" value="ECO:0007669"/>
    <property type="project" value="TreeGrafter"/>
</dbReference>
<keyword evidence="7" id="KW-1185">Reference proteome</keyword>
<dbReference type="Gene3D" id="1.20.1250.20">
    <property type="entry name" value="MFS general substrate transporter like domains"/>
    <property type="match status" value="2"/>
</dbReference>
<feature type="transmembrane region" description="Helical" evidence="4">
    <location>
        <begin position="362"/>
        <end position="383"/>
    </location>
</feature>
<feature type="transmembrane region" description="Helical" evidence="4">
    <location>
        <begin position="49"/>
        <end position="68"/>
    </location>
</feature>